<gene>
    <name evidence="1" type="ORF">SM757_10530</name>
</gene>
<protein>
    <submittedName>
        <fullName evidence="1">Uncharacterized protein</fullName>
    </submittedName>
</protein>
<reference evidence="1 2" key="1">
    <citation type="submission" date="2023-11" db="EMBL/GenBank/DDBJ databases">
        <title>Draft genome of Azohydromonas lata strain H1 (DSM1123), a polyhydroxyalkanoate producer.</title>
        <authorList>
            <person name="Traversa D."/>
            <person name="D'Addabbo P."/>
            <person name="Pazzani C."/>
            <person name="Manzari C."/>
            <person name="Chiara M."/>
            <person name="Scrascia M."/>
        </authorList>
    </citation>
    <scope>NUCLEOTIDE SEQUENCE [LARGE SCALE GENOMIC DNA]</scope>
    <source>
        <strain evidence="1 2">H1</strain>
    </source>
</reference>
<organism evidence="1 2">
    <name type="scientific">Azohydromonas lata</name>
    <dbReference type="NCBI Taxonomy" id="45677"/>
    <lineage>
        <taxon>Bacteria</taxon>
        <taxon>Pseudomonadati</taxon>
        <taxon>Pseudomonadota</taxon>
        <taxon>Betaproteobacteria</taxon>
        <taxon>Burkholderiales</taxon>
        <taxon>Sphaerotilaceae</taxon>
        <taxon>Azohydromonas</taxon>
    </lineage>
</organism>
<evidence type="ECO:0000313" key="1">
    <source>
        <dbReference type="EMBL" id="MDZ5457004.1"/>
    </source>
</evidence>
<proteinExistence type="predicted"/>
<accession>A0ABU5ID02</accession>
<dbReference type="Proteomes" id="UP001293718">
    <property type="component" value="Unassembled WGS sequence"/>
</dbReference>
<comment type="caution">
    <text evidence="1">The sequence shown here is derived from an EMBL/GenBank/DDBJ whole genome shotgun (WGS) entry which is preliminary data.</text>
</comment>
<dbReference type="EMBL" id="JAXOJX010000013">
    <property type="protein sequence ID" value="MDZ5457004.1"/>
    <property type="molecule type" value="Genomic_DNA"/>
</dbReference>
<dbReference type="RefSeq" id="WP_322465431.1">
    <property type="nucleotide sequence ID" value="NZ_JAXOJX010000013.1"/>
</dbReference>
<name>A0ABU5ID02_9BURK</name>
<sequence>MSLGTVLADPLPAGLSAVPLAGEPDTATQQWHAETLSFVPRTAEARSCDPYDFISRFTLYEEAAIRTAARTDAFIEVLLGRLRAPTLRRVVFDDPVLLAGLQYLQDHDLLTAERVAEILL</sequence>
<keyword evidence="2" id="KW-1185">Reference proteome</keyword>
<evidence type="ECO:0000313" key="2">
    <source>
        <dbReference type="Proteomes" id="UP001293718"/>
    </source>
</evidence>